<dbReference type="AlphaFoldDB" id="A0A1I2TI41"/>
<organism evidence="2 3">
    <name type="scientific">Pontibacter chinhatensis</name>
    <dbReference type="NCBI Taxonomy" id="1436961"/>
    <lineage>
        <taxon>Bacteria</taxon>
        <taxon>Pseudomonadati</taxon>
        <taxon>Bacteroidota</taxon>
        <taxon>Cytophagia</taxon>
        <taxon>Cytophagales</taxon>
        <taxon>Hymenobacteraceae</taxon>
        <taxon>Pontibacter</taxon>
    </lineage>
</organism>
<dbReference type="OrthoDB" id="6025129at2"/>
<accession>A0A1I2TI41</accession>
<reference evidence="3" key="1">
    <citation type="submission" date="2016-10" db="EMBL/GenBank/DDBJ databases">
        <authorList>
            <person name="Varghese N."/>
            <person name="Submissions S."/>
        </authorList>
    </citation>
    <scope>NUCLEOTIDE SEQUENCE [LARGE SCALE GENOMIC DNA]</scope>
    <source>
        <strain evidence="3">LP51</strain>
    </source>
</reference>
<keyword evidence="1" id="KW-0472">Membrane</keyword>
<protein>
    <submittedName>
        <fullName evidence="2">Uncharacterized protein</fullName>
    </submittedName>
</protein>
<feature type="transmembrane region" description="Helical" evidence="1">
    <location>
        <begin position="112"/>
        <end position="130"/>
    </location>
</feature>
<name>A0A1I2TI41_9BACT</name>
<keyword evidence="1" id="KW-0812">Transmembrane</keyword>
<dbReference type="EMBL" id="FOOT01000003">
    <property type="protein sequence ID" value="SFG63037.1"/>
    <property type="molecule type" value="Genomic_DNA"/>
</dbReference>
<feature type="transmembrane region" description="Helical" evidence="1">
    <location>
        <begin position="59"/>
        <end position="81"/>
    </location>
</feature>
<evidence type="ECO:0000313" key="2">
    <source>
        <dbReference type="EMBL" id="SFG63037.1"/>
    </source>
</evidence>
<sequence length="148" mass="15393">MNPIVRNILAAIAGVVIGSAVNMALITVSGSVIPPPEGANVTTTEGLRASMHLLQPKHFIFPFLAHALGTLVGAFVAAAIAANHKMRFAFGIGIYFLAGGIASVFLLPSPTWYTVVDLVGAYLPMAYIAGKLAARKAKPVPHESMAQG</sequence>
<evidence type="ECO:0000256" key="1">
    <source>
        <dbReference type="SAM" id="Phobius"/>
    </source>
</evidence>
<feature type="transmembrane region" description="Helical" evidence="1">
    <location>
        <begin position="88"/>
        <end position="106"/>
    </location>
</feature>
<proteinExistence type="predicted"/>
<keyword evidence="1" id="KW-1133">Transmembrane helix</keyword>
<feature type="transmembrane region" description="Helical" evidence="1">
    <location>
        <begin position="7"/>
        <end position="28"/>
    </location>
</feature>
<evidence type="ECO:0000313" key="3">
    <source>
        <dbReference type="Proteomes" id="UP000198724"/>
    </source>
</evidence>
<keyword evidence="3" id="KW-1185">Reference proteome</keyword>
<gene>
    <name evidence="2" type="ORF">SAMN05421739_10393</name>
</gene>
<dbReference type="RefSeq" id="WP_092100564.1">
    <property type="nucleotide sequence ID" value="NZ_FOOT01000003.1"/>
</dbReference>
<dbReference type="Proteomes" id="UP000198724">
    <property type="component" value="Unassembled WGS sequence"/>
</dbReference>